<proteinExistence type="predicted"/>
<dbReference type="PANTHER" id="PTHR30213:SF0">
    <property type="entry name" value="UPF0761 MEMBRANE PROTEIN YIHY"/>
    <property type="match status" value="1"/>
</dbReference>
<dbReference type="GO" id="GO:0005886">
    <property type="term" value="C:plasma membrane"/>
    <property type="evidence" value="ECO:0007669"/>
    <property type="project" value="UniProtKB-SubCell"/>
</dbReference>
<evidence type="ECO:0000256" key="3">
    <source>
        <dbReference type="ARBA" id="ARBA00022692"/>
    </source>
</evidence>
<feature type="transmembrane region" description="Helical" evidence="6">
    <location>
        <begin position="158"/>
        <end position="177"/>
    </location>
</feature>
<evidence type="ECO:0000313" key="8">
    <source>
        <dbReference type="Proteomes" id="UP000449846"/>
    </source>
</evidence>
<reference evidence="7 8" key="1">
    <citation type="submission" date="2019-11" db="EMBL/GenBank/DDBJ databases">
        <authorList>
            <person name="Dong K."/>
        </authorList>
    </citation>
    <scope>NUCLEOTIDE SEQUENCE [LARGE SCALE GENOMIC DNA]</scope>
    <source>
        <strain evidence="7 8">NBRC 112902</strain>
    </source>
</reference>
<dbReference type="EMBL" id="WMIG01000019">
    <property type="protein sequence ID" value="MTH61686.1"/>
    <property type="molecule type" value="Genomic_DNA"/>
</dbReference>
<evidence type="ECO:0000256" key="2">
    <source>
        <dbReference type="ARBA" id="ARBA00022475"/>
    </source>
</evidence>
<accession>A0A844HPA3</accession>
<dbReference type="OrthoDB" id="9781030at2"/>
<evidence type="ECO:0000256" key="5">
    <source>
        <dbReference type="ARBA" id="ARBA00023136"/>
    </source>
</evidence>
<dbReference type="InterPro" id="IPR017039">
    <property type="entry name" value="Virul_fac_BrkB"/>
</dbReference>
<dbReference type="AlphaFoldDB" id="A0A844HPA3"/>
<dbReference type="Proteomes" id="UP000449846">
    <property type="component" value="Unassembled WGS sequence"/>
</dbReference>
<dbReference type="RefSeq" id="WP_155041644.1">
    <property type="nucleotide sequence ID" value="NZ_WMIG01000019.1"/>
</dbReference>
<feature type="transmembrane region" description="Helical" evidence="6">
    <location>
        <begin position="135"/>
        <end position="152"/>
    </location>
</feature>
<keyword evidence="4 6" id="KW-1133">Transmembrane helix</keyword>
<comment type="caution">
    <text evidence="7">The sequence shown here is derived from an EMBL/GenBank/DDBJ whole genome shotgun (WGS) entry which is preliminary data.</text>
</comment>
<evidence type="ECO:0008006" key="9">
    <source>
        <dbReference type="Google" id="ProtNLM"/>
    </source>
</evidence>
<evidence type="ECO:0000256" key="4">
    <source>
        <dbReference type="ARBA" id="ARBA00022989"/>
    </source>
</evidence>
<feature type="transmembrane region" description="Helical" evidence="6">
    <location>
        <begin position="108"/>
        <end position="128"/>
    </location>
</feature>
<name>A0A844HPA3_9RHOB</name>
<evidence type="ECO:0000256" key="1">
    <source>
        <dbReference type="ARBA" id="ARBA00004651"/>
    </source>
</evidence>
<comment type="subcellular location">
    <subcellularLocation>
        <location evidence="1">Cell membrane</location>
        <topology evidence="1">Multi-pass membrane protein</topology>
    </subcellularLocation>
</comment>
<feature type="transmembrane region" description="Helical" evidence="6">
    <location>
        <begin position="29"/>
        <end position="59"/>
    </location>
</feature>
<protein>
    <recommendedName>
        <fullName evidence="9">YihY/virulence factor BrkB family protein</fullName>
    </recommendedName>
</protein>
<keyword evidence="3 6" id="KW-0812">Transmembrane</keyword>
<gene>
    <name evidence="7" type="ORF">GL300_20955</name>
</gene>
<keyword evidence="5 6" id="KW-0472">Membrane</keyword>
<evidence type="ECO:0000256" key="6">
    <source>
        <dbReference type="SAM" id="Phobius"/>
    </source>
</evidence>
<keyword evidence="2" id="KW-1003">Cell membrane</keyword>
<dbReference type="PANTHER" id="PTHR30213">
    <property type="entry name" value="INNER MEMBRANE PROTEIN YHJD"/>
    <property type="match status" value="1"/>
</dbReference>
<dbReference type="Pfam" id="PF03631">
    <property type="entry name" value="Virul_fac_BrkB"/>
    <property type="match status" value="1"/>
</dbReference>
<evidence type="ECO:0000313" key="7">
    <source>
        <dbReference type="EMBL" id="MTH61686.1"/>
    </source>
</evidence>
<keyword evidence="8" id="KW-1185">Reference proteome</keyword>
<sequence>MKTGRRIASARAWRQIAARLWHEITEDHVSVVAAGIAFYALIAMFPAIAALVGMSGLFFDPVDLGGELARLSARLPPSAAEIVRDQVVSVTGGSGAGSGLVALSGHAVAIYGAMKGVLTLIEGLNIAYDEDGKRGLVRLYLTALALTLAILIGFHLRLAMIATVMATIALYLMRILVTPAMRPEEDD</sequence>
<organism evidence="7 8">
    <name type="scientific">Paracoccus litorisediminis</name>
    <dbReference type="NCBI Taxonomy" id="2006130"/>
    <lineage>
        <taxon>Bacteria</taxon>
        <taxon>Pseudomonadati</taxon>
        <taxon>Pseudomonadota</taxon>
        <taxon>Alphaproteobacteria</taxon>
        <taxon>Rhodobacterales</taxon>
        <taxon>Paracoccaceae</taxon>
        <taxon>Paracoccus</taxon>
    </lineage>
</organism>